<evidence type="ECO:0000256" key="1">
    <source>
        <dbReference type="SAM" id="Phobius"/>
    </source>
</evidence>
<dbReference type="InterPro" id="IPR011642">
    <property type="entry name" value="Gate_dom"/>
</dbReference>
<feature type="transmembrane region" description="Helical" evidence="1">
    <location>
        <begin position="284"/>
        <end position="307"/>
    </location>
</feature>
<feature type="transmembrane region" description="Helical" evidence="1">
    <location>
        <begin position="224"/>
        <end position="244"/>
    </location>
</feature>
<organism evidence="3 4">
    <name type="scientific">Candidatus Butyricicoccus avistercoris</name>
    <dbReference type="NCBI Taxonomy" id="2838518"/>
    <lineage>
        <taxon>Bacteria</taxon>
        <taxon>Bacillati</taxon>
        <taxon>Bacillota</taxon>
        <taxon>Clostridia</taxon>
        <taxon>Eubacteriales</taxon>
        <taxon>Butyricicoccaceae</taxon>
        <taxon>Butyricicoccus</taxon>
    </lineage>
</organism>
<feature type="domain" description="Nucleoside transporter/FeoB GTPase Gate" evidence="2">
    <location>
        <begin position="37"/>
        <end position="109"/>
    </location>
</feature>
<evidence type="ECO:0000259" key="2">
    <source>
        <dbReference type="Pfam" id="PF07670"/>
    </source>
</evidence>
<sequence length="347" mass="37642">MINKISGIISFVFFVLVILFADIAKEGALNGINLALRTAIPALFPFFVASTLLSQTGVIKVLGKIFSPVMRKLYGLSGECAGVLVLGFTGGYPVGVSAACELYKNKQISKNTAEKLLGFCNNTGPAFIVGICGVGILGSVKLGLLLYFIHIVSALICGKFFVSNSYTYDKISKPAQNIDFSSALVNGCEQAAQTSIKIAGFLTFFSVLIAFLRRINIVLPDICYPLLYSFFELTCGLMILHEVYMPVNVLISVMSAILAFGGLSVMCQAFSIVKPLGLSFKYCFIGKILHSITAFILSFIITSFLPIAVPTMTMNICVPMIPINYMLILSIFILYILTTSKHTKNTL</sequence>
<protein>
    <recommendedName>
        <fullName evidence="2">Nucleoside transporter/FeoB GTPase Gate domain-containing protein</fullName>
    </recommendedName>
</protein>
<feature type="transmembrane region" description="Helical" evidence="1">
    <location>
        <begin position="34"/>
        <end position="53"/>
    </location>
</feature>
<dbReference type="EMBL" id="DXIE01000028">
    <property type="protein sequence ID" value="HIV62118.1"/>
    <property type="molecule type" value="Genomic_DNA"/>
</dbReference>
<feature type="transmembrane region" description="Helical" evidence="1">
    <location>
        <begin position="250"/>
        <end position="272"/>
    </location>
</feature>
<keyword evidence="1" id="KW-1133">Transmembrane helix</keyword>
<gene>
    <name evidence="3" type="ORF">H9746_04620</name>
</gene>
<dbReference type="Proteomes" id="UP000886808">
    <property type="component" value="Unassembled WGS sequence"/>
</dbReference>
<dbReference type="AlphaFoldDB" id="A0A9D1PH98"/>
<keyword evidence="1" id="KW-0472">Membrane</keyword>
<proteinExistence type="predicted"/>
<feature type="transmembrane region" description="Helical" evidence="1">
    <location>
        <begin position="194"/>
        <end position="212"/>
    </location>
</feature>
<comment type="caution">
    <text evidence="3">The sequence shown here is derived from an EMBL/GenBank/DDBJ whole genome shotgun (WGS) entry which is preliminary data.</text>
</comment>
<feature type="transmembrane region" description="Helical" evidence="1">
    <location>
        <begin position="73"/>
        <end position="96"/>
    </location>
</feature>
<reference evidence="3" key="1">
    <citation type="journal article" date="2021" name="PeerJ">
        <title>Extensive microbial diversity within the chicken gut microbiome revealed by metagenomics and culture.</title>
        <authorList>
            <person name="Gilroy R."/>
            <person name="Ravi A."/>
            <person name="Getino M."/>
            <person name="Pursley I."/>
            <person name="Horton D.L."/>
            <person name="Alikhan N.F."/>
            <person name="Baker D."/>
            <person name="Gharbi K."/>
            <person name="Hall N."/>
            <person name="Watson M."/>
            <person name="Adriaenssens E.M."/>
            <person name="Foster-Nyarko E."/>
            <person name="Jarju S."/>
            <person name="Secka A."/>
            <person name="Antonio M."/>
            <person name="Oren A."/>
            <person name="Chaudhuri R.R."/>
            <person name="La Ragione R."/>
            <person name="Hildebrand F."/>
            <person name="Pallen M.J."/>
        </authorList>
    </citation>
    <scope>NUCLEOTIDE SEQUENCE</scope>
    <source>
        <strain evidence="3">CHK193-4272</strain>
    </source>
</reference>
<evidence type="ECO:0000313" key="3">
    <source>
        <dbReference type="EMBL" id="HIV62118.1"/>
    </source>
</evidence>
<evidence type="ECO:0000313" key="4">
    <source>
        <dbReference type="Proteomes" id="UP000886808"/>
    </source>
</evidence>
<name>A0A9D1PH98_9FIRM</name>
<dbReference type="Pfam" id="PF07670">
    <property type="entry name" value="Gate"/>
    <property type="match status" value="1"/>
</dbReference>
<reference evidence="3" key="2">
    <citation type="submission" date="2021-04" db="EMBL/GenBank/DDBJ databases">
        <authorList>
            <person name="Gilroy R."/>
        </authorList>
    </citation>
    <scope>NUCLEOTIDE SEQUENCE</scope>
    <source>
        <strain evidence="3">CHK193-4272</strain>
    </source>
</reference>
<accession>A0A9D1PH98</accession>
<keyword evidence="1" id="KW-0812">Transmembrane</keyword>
<feature type="transmembrane region" description="Helical" evidence="1">
    <location>
        <begin position="313"/>
        <end position="337"/>
    </location>
</feature>